<comment type="caution">
    <text evidence="2">The sequence shown here is derived from an EMBL/GenBank/DDBJ whole genome shotgun (WGS) entry which is preliminary data.</text>
</comment>
<evidence type="ECO:0000313" key="3">
    <source>
        <dbReference type="Proteomes" id="UP001500886"/>
    </source>
</evidence>
<accession>A0ABN3TX28</accession>
<gene>
    <name evidence="2" type="ORF">GCM10010315_40600</name>
</gene>
<dbReference type="EMBL" id="BAAASL010000015">
    <property type="protein sequence ID" value="GAA2720370.1"/>
    <property type="molecule type" value="Genomic_DNA"/>
</dbReference>
<sequence length="135" mass="14168">MIPEEIQTGNYGRGVFFPLVVVDAVPQWQNQGPGVTPVRCAEDTGQLLAVRWCGPESAAPQATSALARVVASAPPAHVLHDSERLAAFHAALPQYLYLIALTTSSVIGPWSQRPGQAGAVTHPNPSPAARGIRAA</sequence>
<dbReference type="Proteomes" id="UP001500886">
    <property type="component" value="Unassembled WGS sequence"/>
</dbReference>
<organism evidence="2 3">
    <name type="scientific">Streptomyces luteosporeus</name>
    <dbReference type="NCBI Taxonomy" id="173856"/>
    <lineage>
        <taxon>Bacteria</taxon>
        <taxon>Bacillati</taxon>
        <taxon>Actinomycetota</taxon>
        <taxon>Actinomycetes</taxon>
        <taxon>Kitasatosporales</taxon>
        <taxon>Streptomycetaceae</taxon>
        <taxon>Streptomyces</taxon>
    </lineage>
</organism>
<name>A0ABN3TX28_9ACTN</name>
<keyword evidence="3" id="KW-1185">Reference proteome</keyword>
<dbReference type="RefSeq" id="WP_344436795.1">
    <property type="nucleotide sequence ID" value="NZ_BAAASL010000015.1"/>
</dbReference>
<proteinExistence type="predicted"/>
<feature type="region of interest" description="Disordered" evidence="1">
    <location>
        <begin position="114"/>
        <end position="135"/>
    </location>
</feature>
<evidence type="ECO:0000256" key="1">
    <source>
        <dbReference type="SAM" id="MobiDB-lite"/>
    </source>
</evidence>
<protein>
    <submittedName>
        <fullName evidence="2">Uncharacterized protein</fullName>
    </submittedName>
</protein>
<evidence type="ECO:0000313" key="2">
    <source>
        <dbReference type="EMBL" id="GAA2720370.1"/>
    </source>
</evidence>
<reference evidence="2 3" key="1">
    <citation type="journal article" date="2019" name="Int. J. Syst. Evol. Microbiol.">
        <title>The Global Catalogue of Microorganisms (GCM) 10K type strain sequencing project: providing services to taxonomists for standard genome sequencing and annotation.</title>
        <authorList>
            <consortium name="The Broad Institute Genomics Platform"/>
            <consortium name="The Broad Institute Genome Sequencing Center for Infectious Disease"/>
            <person name="Wu L."/>
            <person name="Ma J."/>
        </authorList>
    </citation>
    <scope>NUCLEOTIDE SEQUENCE [LARGE SCALE GENOMIC DNA]</scope>
    <source>
        <strain evidence="2 3">JCM 4542</strain>
    </source>
</reference>